<dbReference type="RefSeq" id="WP_172127893.1">
    <property type="nucleotide sequence ID" value="NZ_CP042652.1"/>
</dbReference>
<dbReference type="Proteomes" id="UP000503483">
    <property type="component" value="Chromosome"/>
</dbReference>
<gene>
    <name evidence="2" type="ORF">AACT_2741</name>
</gene>
<dbReference type="KEGG" id="paco:AACT_2741"/>
<sequence length="193" mass="21993">MSIKENVDYVKEELNSQEKFLESFVKGERFYKKYRTLIFASIAIIVIGAIGLVIKKNVDESNKLEANLAFNKVLQNSNDKEALELLKNKNEKLYEVALFLQGKNENKAVDINIPVLKELAEYQVALSNKNVDELSNLSMQGDFLLKEFALFNKALLLSNEGKYEDAKTVLKLIPQTSKAFELANLLNHYLLTK</sequence>
<name>A0A6M8ERD7_9BACT</name>
<evidence type="ECO:0000313" key="3">
    <source>
        <dbReference type="Proteomes" id="UP000503483"/>
    </source>
</evidence>
<evidence type="ECO:0008006" key="4">
    <source>
        <dbReference type="Google" id="ProtNLM"/>
    </source>
</evidence>
<keyword evidence="1" id="KW-0472">Membrane</keyword>
<proteinExistence type="predicted"/>
<dbReference type="EMBL" id="CP042652">
    <property type="protein sequence ID" value="QKE29811.1"/>
    <property type="molecule type" value="Genomic_DNA"/>
</dbReference>
<feature type="transmembrane region" description="Helical" evidence="1">
    <location>
        <begin position="36"/>
        <end position="54"/>
    </location>
</feature>
<keyword evidence="3" id="KW-1185">Reference proteome</keyword>
<organism evidence="2 3">
    <name type="scientific">Arcobacter acticola</name>
    <dbReference type="NCBI Taxonomy" id="1849015"/>
    <lineage>
        <taxon>Bacteria</taxon>
        <taxon>Pseudomonadati</taxon>
        <taxon>Campylobacterota</taxon>
        <taxon>Epsilonproteobacteria</taxon>
        <taxon>Campylobacterales</taxon>
        <taxon>Arcobacteraceae</taxon>
        <taxon>Arcobacter</taxon>
    </lineage>
</organism>
<keyword evidence="1" id="KW-0812">Transmembrane</keyword>
<accession>A0A6M8ERD7</accession>
<evidence type="ECO:0000313" key="2">
    <source>
        <dbReference type="EMBL" id="QKE29811.1"/>
    </source>
</evidence>
<keyword evidence="1" id="KW-1133">Transmembrane helix</keyword>
<protein>
    <recommendedName>
        <fullName evidence="4">Tetratricopeptide repeat-like domain-containing protein</fullName>
    </recommendedName>
</protein>
<reference evidence="2 3" key="1">
    <citation type="submission" date="2019-08" db="EMBL/GenBank/DDBJ databases">
        <title>Complete genome sequence of Arcobacter acticola.</title>
        <authorList>
            <person name="Miller W."/>
        </authorList>
    </citation>
    <scope>NUCLEOTIDE SEQUENCE [LARGE SCALE GENOMIC DNA]</scope>
    <source>
        <strain evidence="2 3">KCTC 52212</strain>
    </source>
</reference>
<dbReference type="AlphaFoldDB" id="A0A6M8ERD7"/>
<evidence type="ECO:0000256" key="1">
    <source>
        <dbReference type="SAM" id="Phobius"/>
    </source>
</evidence>